<comment type="caution">
    <text evidence="3">The sequence shown here is derived from an EMBL/GenBank/DDBJ whole genome shotgun (WGS) entry which is preliminary data.</text>
</comment>
<feature type="region of interest" description="Disordered" evidence="2">
    <location>
        <begin position="512"/>
        <end position="536"/>
    </location>
</feature>
<sequence length="536" mass="58849">MPKRQTYTVCGGCAGWVFDWKLQRSGGWCNKCEAYISGWGGKSVPGGGGQRGVGKPPWAKQIAITSPADEVQQIIDKFQTGKGAYATAKVDIGPLQALQARLTAKAPKPAEIPKAQALGQAINNMDQKKAALAKAASQLLEAQRWLGDAQDKHEKALEDAADAEEQHEATLRAFTFITDHETVAKTWKFRFEHPRATGPNEDLWTRARAAWQAHPDRAVNVVWTASHFDESPDLLDSPQQQFLAAGNLAADVWAGVGAELAWEFGLVGREPDTNRIDSIAHLVRKRARRALMLAASSETGERAGRAPVFKRLSKQEKAIRDSPHQLERVGSKWRCSQCELIVPGCRFLRFSVSSCAGPPGKSVPGAPEFTPLNGVDLEIHPSHTITFVDRWFLQICSLCGMYATVDSRSLRKKCAGLTPNGTENMRIIEQGMFPRREGPPRAIKMAIARRDGCRVVSALEAREEVHREQEGAPAEPPCVTRARDDGQEQERLRVAKELRTQAIIQRLLAAARGPQVGDQRVTQGDSDTSDSLHQTG</sequence>
<evidence type="ECO:0000256" key="1">
    <source>
        <dbReference type="SAM" id="Coils"/>
    </source>
</evidence>
<name>A0ABN9PWY0_9DINO</name>
<evidence type="ECO:0000256" key="2">
    <source>
        <dbReference type="SAM" id="MobiDB-lite"/>
    </source>
</evidence>
<dbReference type="EMBL" id="CAUYUJ010001821">
    <property type="protein sequence ID" value="CAK0797787.1"/>
    <property type="molecule type" value="Genomic_DNA"/>
</dbReference>
<protein>
    <submittedName>
        <fullName evidence="3">Uncharacterized protein</fullName>
    </submittedName>
</protein>
<evidence type="ECO:0000313" key="4">
    <source>
        <dbReference type="Proteomes" id="UP001189429"/>
    </source>
</evidence>
<feature type="region of interest" description="Disordered" evidence="2">
    <location>
        <begin position="464"/>
        <end position="487"/>
    </location>
</feature>
<keyword evidence="4" id="KW-1185">Reference proteome</keyword>
<reference evidence="3" key="1">
    <citation type="submission" date="2023-10" db="EMBL/GenBank/DDBJ databases">
        <authorList>
            <person name="Chen Y."/>
            <person name="Shah S."/>
            <person name="Dougan E. K."/>
            <person name="Thang M."/>
            <person name="Chan C."/>
        </authorList>
    </citation>
    <scope>NUCLEOTIDE SEQUENCE [LARGE SCALE GENOMIC DNA]</scope>
</reference>
<gene>
    <name evidence="3" type="ORF">PCOR1329_LOCUS6775</name>
</gene>
<keyword evidence="1" id="KW-0175">Coiled coil</keyword>
<feature type="coiled-coil region" evidence="1">
    <location>
        <begin position="146"/>
        <end position="173"/>
    </location>
</feature>
<feature type="compositionally biased region" description="Polar residues" evidence="2">
    <location>
        <begin position="520"/>
        <end position="536"/>
    </location>
</feature>
<dbReference type="Proteomes" id="UP001189429">
    <property type="component" value="Unassembled WGS sequence"/>
</dbReference>
<accession>A0ABN9PWY0</accession>
<organism evidence="3 4">
    <name type="scientific">Prorocentrum cordatum</name>
    <dbReference type="NCBI Taxonomy" id="2364126"/>
    <lineage>
        <taxon>Eukaryota</taxon>
        <taxon>Sar</taxon>
        <taxon>Alveolata</taxon>
        <taxon>Dinophyceae</taxon>
        <taxon>Prorocentrales</taxon>
        <taxon>Prorocentraceae</taxon>
        <taxon>Prorocentrum</taxon>
    </lineage>
</organism>
<evidence type="ECO:0000313" key="3">
    <source>
        <dbReference type="EMBL" id="CAK0797787.1"/>
    </source>
</evidence>
<proteinExistence type="predicted"/>